<dbReference type="InterPro" id="IPR014729">
    <property type="entry name" value="Rossmann-like_a/b/a_fold"/>
</dbReference>
<gene>
    <name evidence="1" type="ORF">HWN40_09775</name>
</gene>
<proteinExistence type="predicted"/>
<dbReference type="KEGG" id="mzi:HWN40_09775"/>
<reference evidence="1 2" key="1">
    <citation type="submission" date="2020-06" db="EMBL/GenBank/DDBJ databases">
        <title>Methanolobus halotolerans sp. nov., isolated from a saline lake Tus in Siberia.</title>
        <authorList>
            <person name="Shen Y."/>
            <person name="Chen S.-C."/>
            <person name="Lai M.-C."/>
            <person name="Huang H.-H."/>
            <person name="Chiu H.-H."/>
            <person name="Tang S.-L."/>
            <person name="Rogozin D.Y."/>
            <person name="Degermendzhy A.G."/>
        </authorList>
    </citation>
    <scope>NUCLEOTIDE SEQUENCE [LARGE SCALE GENOMIC DNA]</scope>
    <source>
        <strain evidence="1 2">DSM 21339</strain>
    </source>
</reference>
<evidence type="ECO:0000313" key="2">
    <source>
        <dbReference type="Proteomes" id="UP000509594"/>
    </source>
</evidence>
<dbReference type="InterPro" id="IPR052551">
    <property type="entry name" value="UV-DNA_repair_photolyase"/>
</dbReference>
<keyword evidence="1" id="KW-0456">Lyase</keyword>
<dbReference type="Pfam" id="PF04244">
    <property type="entry name" value="DPRP"/>
    <property type="match status" value="1"/>
</dbReference>
<keyword evidence="2" id="KW-1185">Reference proteome</keyword>
<dbReference type="InterPro" id="IPR036134">
    <property type="entry name" value="Crypto/Photolyase_FAD-like_sf"/>
</dbReference>
<dbReference type="OrthoDB" id="371734at2157"/>
<dbReference type="PANTHER" id="PTHR38657">
    <property type="entry name" value="SLR1343 PROTEIN"/>
    <property type="match status" value="1"/>
</dbReference>
<dbReference type="Gene3D" id="3.40.50.620">
    <property type="entry name" value="HUPs"/>
    <property type="match status" value="1"/>
</dbReference>
<sequence>MPFIDPMGSGTYDKLVLIPGNCLFHDLSTVEPENSSLFFMAEDRDFCTRFTYHKHKLVLILSAMRSYRDWLAERFDLVYYGIEDATDQSYKEKLGSVLENHGIEKLVTYEFENEGFSKLIRTLCKEKEITLETVASPGFINSVDEFKTYRGDKEKLLLNNFYIFQRKRMGYLINADGKPAGGKWNLDKQNRQVLLDSVPVPSLPSFSGDVHTGAVVEFVEREFSSHPGNGYDFYLPATRDDALLWLDDFLKYRLKDFGPYEDAIRKGEPFLFHSVLSPLLNIGLLTPFEVVEKSLDHYENNRDTIPLSSIEGFIRQIIGWREFMRGMYHGPDMRGNFFGHQRKLSEKWYTGELGIEAVDDVIGKVLKYGYCHHIERLMVLGNFMLLCEIHPDEVYRWFMELFVDAYEWVMVPNIYGMSQFADGGTLSTKPYISGSNYILKMSDYRKGSWCDVWDALYWRFIDKNKDVLRKTFRMGMMVSAYERMDSERKSNMQKIAENFLETL</sequence>
<protein>
    <submittedName>
        <fullName evidence="1">Cryptochrome/photolyase family protein</fullName>
    </submittedName>
</protein>
<dbReference type="Proteomes" id="UP000509594">
    <property type="component" value="Chromosome"/>
</dbReference>
<dbReference type="Gene3D" id="1.25.40.80">
    <property type="match status" value="1"/>
</dbReference>
<organism evidence="1 2">
    <name type="scientific">Methanolobus zinderi</name>
    <dbReference type="NCBI Taxonomy" id="536044"/>
    <lineage>
        <taxon>Archaea</taxon>
        <taxon>Methanobacteriati</taxon>
        <taxon>Methanobacteriota</taxon>
        <taxon>Stenosarchaea group</taxon>
        <taxon>Methanomicrobia</taxon>
        <taxon>Methanosarcinales</taxon>
        <taxon>Methanosarcinaceae</taxon>
        <taxon>Methanolobus</taxon>
    </lineage>
</organism>
<dbReference type="Gene3D" id="1.10.10.1710">
    <property type="entry name" value="Deoxyribodipyrimidine photolyase-related"/>
    <property type="match status" value="1"/>
</dbReference>
<dbReference type="EMBL" id="CP058215">
    <property type="protein sequence ID" value="QLC50501.1"/>
    <property type="molecule type" value="Genomic_DNA"/>
</dbReference>
<dbReference type="AlphaFoldDB" id="A0A7D5I5Q9"/>
<name>A0A7D5I5Q9_9EURY</name>
<dbReference type="PANTHER" id="PTHR38657:SF1">
    <property type="entry name" value="SLR1343 PROTEIN"/>
    <property type="match status" value="1"/>
</dbReference>
<dbReference type="RefSeq" id="WP_176965557.1">
    <property type="nucleotide sequence ID" value="NZ_CP058215.1"/>
</dbReference>
<dbReference type="Gene3D" id="1.10.579.10">
    <property type="entry name" value="DNA Cyclobutane Dipyrimidine Photolyase, subunit A, domain 3"/>
    <property type="match status" value="1"/>
</dbReference>
<dbReference type="GO" id="GO:0016829">
    <property type="term" value="F:lyase activity"/>
    <property type="evidence" value="ECO:0007669"/>
    <property type="project" value="UniProtKB-KW"/>
</dbReference>
<dbReference type="SUPFAM" id="SSF48173">
    <property type="entry name" value="Cryptochrome/photolyase FAD-binding domain"/>
    <property type="match status" value="1"/>
</dbReference>
<accession>A0A7D5I5Q9</accession>
<dbReference type="GeneID" id="55821964"/>
<dbReference type="InterPro" id="IPR007357">
    <property type="entry name" value="PhrB-like"/>
</dbReference>
<evidence type="ECO:0000313" key="1">
    <source>
        <dbReference type="EMBL" id="QLC50501.1"/>
    </source>
</evidence>